<gene>
    <name evidence="3" type="ORF">MNBD_GAMMA15-626</name>
</gene>
<keyword evidence="1" id="KW-0175">Coiled coil</keyword>
<sequence length="515" mass="58392">MAEPISKQLQNLCKDAVLHRNFFIICFLVISIAIVSVGIVWPRMYSASTTVFVEEENILGPLMQGAAVQTEVIDRARIAREMIYGRRMMTRLLKRRGFLVDEPDPVKQDREIDSIKSRTTISTVRNNLVQISYSDSDPKRAYEITAELADLFINESLDAKARESLSAFEFIDSQVNEYQTKMEESEGHLKAFREVNLIAGPGMIAEIGRRTAELEAQLQQINQELREERIRQTSLQKQLSGEAAAATQFTRTEMFRKRIGELQAELATLRLNYHETYPDIVQIKAQVEELRLSITQENLRRKQGAGTGDDQRGFIDESALANPAYQQLQQQLYAAKTQISTLEARIDQKEQILAAQQVKAKRVQEYEAKLAELTRDTVVNRDIYSDLVRRREQARVSMNLDREQKGLTLRIDEPAFLPHKPSGLRFLHFTIAGPLLGIVIPLLLLFLYRQLDPRIRAVSVLSNEGNFPVLGIIPHMASRRERRFAIAGVGGSLFILLAGLVTLGVLVYTRLQGGL</sequence>
<dbReference type="GO" id="GO:0005886">
    <property type="term" value="C:plasma membrane"/>
    <property type="evidence" value="ECO:0007669"/>
    <property type="project" value="TreeGrafter"/>
</dbReference>
<name>A0A3B0YA01_9ZZZZ</name>
<evidence type="ECO:0000313" key="3">
    <source>
        <dbReference type="EMBL" id="VAW73193.1"/>
    </source>
</evidence>
<evidence type="ECO:0000256" key="1">
    <source>
        <dbReference type="SAM" id="Coils"/>
    </source>
</evidence>
<dbReference type="InterPro" id="IPR050445">
    <property type="entry name" value="Bact_polysacc_biosynth/exp"/>
</dbReference>
<dbReference type="PANTHER" id="PTHR32309:SF13">
    <property type="entry name" value="FERRIC ENTEROBACTIN TRANSPORT PROTEIN FEPE"/>
    <property type="match status" value="1"/>
</dbReference>
<evidence type="ECO:0000256" key="2">
    <source>
        <dbReference type="SAM" id="Phobius"/>
    </source>
</evidence>
<dbReference type="EMBL" id="UOFN01000013">
    <property type="protein sequence ID" value="VAW73193.1"/>
    <property type="molecule type" value="Genomic_DNA"/>
</dbReference>
<dbReference type="PANTHER" id="PTHR32309">
    <property type="entry name" value="TYROSINE-PROTEIN KINASE"/>
    <property type="match status" value="1"/>
</dbReference>
<keyword evidence="2" id="KW-0812">Transmembrane</keyword>
<feature type="coiled-coil region" evidence="1">
    <location>
        <begin position="204"/>
        <end position="238"/>
    </location>
</feature>
<dbReference type="NCBIfam" id="TIGR03007">
    <property type="entry name" value="pepcterm_ChnLen"/>
    <property type="match status" value="1"/>
</dbReference>
<dbReference type="AlphaFoldDB" id="A0A3B0YA01"/>
<proteinExistence type="predicted"/>
<feature type="transmembrane region" description="Helical" evidence="2">
    <location>
        <begin position="426"/>
        <end position="448"/>
    </location>
</feature>
<feature type="transmembrane region" description="Helical" evidence="2">
    <location>
        <begin position="484"/>
        <end position="508"/>
    </location>
</feature>
<evidence type="ECO:0008006" key="4">
    <source>
        <dbReference type="Google" id="ProtNLM"/>
    </source>
</evidence>
<reference evidence="3" key="1">
    <citation type="submission" date="2018-06" db="EMBL/GenBank/DDBJ databases">
        <authorList>
            <person name="Zhirakovskaya E."/>
        </authorList>
    </citation>
    <scope>NUCLEOTIDE SEQUENCE</scope>
</reference>
<keyword evidence="2" id="KW-0472">Membrane</keyword>
<organism evidence="3">
    <name type="scientific">hydrothermal vent metagenome</name>
    <dbReference type="NCBI Taxonomy" id="652676"/>
    <lineage>
        <taxon>unclassified sequences</taxon>
        <taxon>metagenomes</taxon>
        <taxon>ecological metagenomes</taxon>
    </lineage>
</organism>
<protein>
    <recommendedName>
        <fullName evidence="4">Lipopolysaccharide biosynthesis chain length determinant protein</fullName>
    </recommendedName>
</protein>
<dbReference type="InterPro" id="IPR014345">
    <property type="entry name" value="XrtA_polysacc_chain"/>
</dbReference>
<feature type="coiled-coil region" evidence="1">
    <location>
        <begin position="325"/>
        <end position="376"/>
    </location>
</feature>
<accession>A0A3B0YA01</accession>
<keyword evidence="2" id="KW-1133">Transmembrane helix</keyword>
<feature type="transmembrane region" description="Helical" evidence="2">
    <location>
        <begin position="21"/>
        <end position="41"/>
    </location>
</feature>
<dbReference type="GO" id="GO:0004713">
    <property type="term" value="F:protein tyrosine kinase activity"/>
    <property type="evidence" value="ECO:0007669"/>
    <property type="project" value="TreeGrafter"/>
</dbReference>